<organism evidence="2">
    <name type="scientific">marine sediment metagenome</name>
    <dbReference type="NCBI Taxonomy" id="412755"/>
    <lineage>
        <taxon>unclassified sequences</taxon>
        <taxon>metagenomes</taxon>
        <taxon>ecological metagenomes</taxon>
    </lineage>
</organism>
<evidence type="ECO:0000313" key="2">
    <source>
        <dbReference type="EMBL" id="KKN85686.1"/>
    </source>
</evidence>
<feature type="compositionally biased region" description="Acidic residues" evidence="1">
    <location>
        <begin position="298"/>
        <end position="307"/>
    </location>
</feature>
<protein>
    <submittedName>
        <fullName evidence="2">Uncharacterized protein</fullName>
    </submittedName>
</protein>
<proteinExistence type="predicted"/>
<dbReference type="AlphaFoldDB" id="A0A0F9WIA8"/>
<comment type="caution">
    <text evidence="2">The sequence shown here is derived from an EMBL/GenBank/DDBJ whole genome shotgun (WGS) entry which is preliminary data.</text>
</comment>
<feature type="region of interest" description="Disordered" evidence="1">
    <location>
        <begin position="11"/>
        <end position="31"/>
    </location>
</feature>
<reference evidence="2" key="1">
    <citation type="journal article" date="2015" name="Nature">
        <title>Complex archaea that bridge the gap between prokaryotes and eukaryotes.</title>
        <authorList>
            <person name="Spang A."/>
            <person name="Saw J.H."/>
            <person name="Jorgensen S.L."/>
            <person name="Zaremba-Niedzwiedzka K."/>
            <person name="Martijn J."/>
            <person name="Lind A.E."/>
            <person name="van Eijk R."/>
            <person name="Schleper C."/>
            <person name="Guy L."/>
            <person name="Ettema T.J."/>
        </authorList>
    </citation>
    <scope>NUCLEOTIDE SEQUENCE</scope>
</reference>
<feature type="compositionally biased region" description="Low complexity" evidence="1">
    <location>
        <begin position="136"/>
        <end position="158"/>
    </location>
</feature>
<dbReference type="EMBL" id="LAZR01000156">
    <property type="protein sequence ID" value="KKN85686.1"/>
    <property type="molecule type" value="Genomic_DNA"/>
</dbReference>
<evidence type="ECO:0000256" key="1">
    <source>
        <dbReference type="SAM" id="MobiDB-lite"/>
    </source>
</evidence>
<gene>
    <name evidence="2" type="ORF">LCGC14_0276700</name>
</gene>
<sequence>MAIAVAAFARPPAELPPPRSPTTRPAAQQPRGLDRKVDVFFVSGTLEEALAEVQRLSGLSVRVDWRGLEDIGLTSRYRVVLRADHVTLEQALDLILSQVAPPGVPLGHVARASTVYVTTRATMGRLSAAKPLPTGRSPASTRTPSARTARPASPARRTVSATTPTELQFDETALEDIINSLRRRGLDIDVNWPGLQVVGIDRDTPLSFNLRRATFARALDRITGHLNGDKDKLSKVYWLVADGAVQLTTGHALNSDLKTVMFDVGDLLMTAPNFAGPRLDVAALISEPQGESSGNIFLDDEQEEEESPAARRKATRDSLIHLIKSQIGEDMWDDAGGKGSIKIMGGRLIISQTKLGFLLLARSSR</sequence>
<accession>A0A0F9WIA8</accession>
<feature type="region of interest" description="Disordered" evidence="1">
    <location>
        <begin position="292"/>
        <end position="313"/>
    </location>
</feature>
<feature type="region of interest" description="Disordered" evidence="1">
    <location>
        <begin position="126"/>
        <end position="162"/>
    </location>
</feature>
<name>A0A0F9WIA8_9ZZZZ</name>